<proteinExistence type="predicted"/>
<protein>
    <submittedName>
        <fullName evidence="1">Uncharacterized protein</fullName>
    </submittedName>
</protein>
<sequence>MEKRLLSFSRGIGELVLPLVLVGAPLRTRLVRILWR</sequence>
<dbReference type="EMBL" id="GBRH01248209">
    <property type="protein sequence ID" value="JAD49686.1"/>
    <property type="molecule type" value="Transcribed_RNA"/>
</dbReference>
<accession>A0A0A9AEY4</accession>
<reference evidence="1" key="1">
    <citation type="submission" date="2014-09" db="EMBL/GenBank/DDBJ databases">
        <authorList>
            <person name="Magalhaes I.L.F."/>
            <person name="Oliveira U."/>
            <person name="Santos F.R."/>
            <person name="Vidigal T.H.D.A."/>
            <person name="Brescovit A.D."/>
            <person name="Santos A.J."/>
        </authorList>
    </citation>
    <scope>NUCLEOTIDE SEQUENCE</scope>
    <source>
        <tissue evidence="1">Shoot tissue taken approximately 20 cm above the soil surface</tissue>
    </source>
</reference>
<dbReference type="AlphaFoldDB" id="A0A0A9AEY4"/>
<organism evidence="1">
    <name type="scientific">Arundo donax</name>
    <name type="common">Giant reed</name>
    <name type="synonym">Donax arundinaceus</name>
    <dbReference type="NCBI Taxonomy" id="35708"/>
    <lineage>
        <taxon>Eukaryota</taxon>
        <taxon>Viridiplantae</taxon>
        <taxon>Streptophyta</taxon>
        <taxon>Embryophyta</taxon>
        <taxon>Tracheophyta</taxon>
        <taxon>Spermatophyta</taxon>
        <taxon>Magnoliopsida</taxon>
        <taxon>Liliopsida</taxon>
        <taxon>Poales</taxon>
        <taxon>Poaceae</taxon>
        <taxon>PACMAD clade</taxon>
        <taxon>Arundinoideae</taxon>
        <taxon>Arundineae</taxon>
        <taxon>Arundo</taxon>
    </lineage>
</organism>
<name>A0A0A9AEY4_ARUDO</name>
<reference evidence="1" key="2">
    <citation type="journal article" date="2015" name="Data Brief">
        <title>Shoot transcriptome of the giant reed, Arundo donax.</title>
        <authorList>
            <person name="Barrero R.A."/>
            <person name="Guerrero F.D."/>
            <person name="Moolhuijzen P."/>
            <person name="Goolsby J.A."/>
            <person name="Tidwell J."/>
            <person name="Bellgard S.E."/>
            <person name="Bellgard M.I."/>
        </authorList>
    </citation>
    <scope>NUCLEOTIDE SEQUENCE</scope>
    <source>
        <tissue evidence="1">Shoot tissue taken approximately 20 cm above the soil surface</tissue>
    </source>
</reference>
<evidence type="ECO:0000313" key="1">
    <source>
        <dbReference type="EMBL" id="JAD49686.1"/>
    </source>
</evidence>